<dbReference type="EMBL" id="JBHFNT010000210">
    <property type="protein sequence ID" value="MFB2837408.1"/>
    <property type="molecule type" value="Genomic_DNA"/>
</dbReference>
<evidence type="ECO:0000313" key="2">
    <source>
        <dbReference type="EMBL" id="MFB2837408.1"/>
    </source>
</evidence>
<name>A0ABV4WRY0_9CYAN</name>
<dbReference type="InterPro" id="IPR040837">
    <property type="entry name" value="Bact_RF_family7"/>
</dbReference>
<gene>
    <name evidence="2" type="ORF">ACE1CA_23015</name>
</gene>
<evidence type="ECO:0000313" key="3">
    <source>
        <dbReference type="Proteomes" id="UP001576780"/>
    </source>
</evidence>
<comment type="caution">
    <text evidence="2">The sequence shown here is derived from an EMBL/GenBank/DDBJ whole genome shotgun (WGS) entry which is preliminary data.</text>
</comment>
<organism evidence="2 3">
    <name type="scientific">Floridaenema evergladense BLCC-F167</name>
    <dbReference type="NCBI Taxonomy" id="3153639"/>
    <lineage>
        <taxon>Bacteria</taxon>
        <taxon>Bacillati</taxon>
        <taxon>Cyanobacteriota</taxon>
        <taxon>Cyanophyceae</taxon>
        <taxon>Oscillatoriophycideae</taxon>
        <taxon>Aerosakkonematales</taxon>
        <taxon>Aerosakkonemataceae</taxon>
        <taxon>Floridanema</taxon>
        <taxon>Floridanema evergladense</taxon>
    </lineage>
</organism>
<feature type="compositionally biased region" description="Polar residues" evidence="1">
    <location>
        <begin position="178"/>
        <end position="196"/>
    </location>
</feature>
<proteinExistence type="predicted"/>
<reference evidence="2 3" key="1">
    <citation type="submission" date="2024-09" db="EMBL/GenBank/DDBJ databases">
        <title>Floridaenema gen nov. (Aerosakkonemataceae, Aerosakkonematales ord. nov., Cyanobacteria) from benthic tropical and subtropical fresh waters, with the description of four new species.</title>
        <authorList>
            <person name="Moretto J.A."/>
            <person name="Berthold D.E."/>
            <person name="Lefler F.W."/>
            <person name="Huang I.-S."/>
            <person name="Laughinghouse H. IV."/>
        </authorList>
    </citation>
    <scope>NUCLEOTIDE SEQUENCE [LARGE SCALE GENOMIC DNA]</scope>
    <source>
        <strain evidence="2 3">BLCC-F167</strain>
    </source>
</reference>
<evidence type="ECO:0000256" key="1">
    <source>
        <dbReference type="SAM" id="MobiDB-lite"/>
    </source>
</evidence>
<dbReference type="Pfam" id="PF18849">
    <property type="entry name" value="baeRF_family7"/>
    <property type="match status" value="1"/>
</dbReference>
<protein>
    <submittedName>
        <fullName evidence="2">Uncharacterized protein</fullName>
    </submittedName>
</protein>
<keyword evidence="3" id="KW-1185">Reference proteome</keyword>
<dbReference type="RefSeq" id="WP_413279759.1">
    <property type="nucleotide sequence ID" value="NZ_JBHFNT010000210.1"/>
</dbReference>
<sequence>MGLLSIDELKKLVEQPKGLCVSIYMPTCRLGQETQQNPIRFKNLIRQAEELLVEQGLTQSEAGKFLQPAHELDEQDFWQHQNNGLAIFIAEGFFDYYRLPLDFNELAVVTDRFHLKPLLPLLTNDGLFYILSLSQDQIQLLECTRYDVKEIELEDVPKNMDEALMYDETAKEGQFRINTTRGGTNNSFQRSGSYHGQGSPDRDNIKTDLLQFFYSIDRGIHKYLRGKNAPLVLTGVEYLFPIYREANTYPHLVEEGITGNTKISTPEELQSEAWQIVEPIFSQAQQEAIAYYQESAAAQRASTDIKEAVPAAFYGRIEQLFVAVGVQQWGNFDPQNNTIELHPEPEIGDEDLLDSAAVQTILNGGTVYAVEPEKVPDRAPLAAVFRY</sequence>
<feature type="region of interest" description="Disordered" evidence="1">
    <location>
        <begin position="178"/>
        <end position="201"/>
    </location>
</feature>
<accession>A0ABV4WRY0</accession>
<dbReference type="Proteomes" id="UP001576780">
    <property type="component" value="Unassembled WGS sequence"/>
</dbReference>